<keyword evidence="3" id="KW-1003">Cell membrane</keyword>
<dbReference type="GO" id="GO:0006824">
    <property type="term" value="P:cobalt ion transport"/>
    <property type="evidence" value="ECO:0007669"/>
    <property type="project" value="InterPro"/>
</dbReference>
<dbReference type="PANTHER" id="PTHR34857">
    <property type="entry name" value="SLL0384 PROTEIN"/>
    <property type="match status" value="1"/>
</dbReference>
<comment type="similarity">
    <text evidence="2">Belongs to the CbiQ family.</text>
</comment>
<dbReference type="InterPro" id="IPR051611">
    <property type="entry name" value="ECF_transporter_component"/>
</dbReference>
<feature type="transmembrane region" description="Helical" evidence="7">
    <location>
        <begin position="75"/>
        <end position="92"/>
    </location>
</feature>
<evidence type="ECO:0000256" key="4">
    <source>
        <dbReference type="ARBA" id="ARBA00022692"/>
    </source>
</evidence>
<gene>
    <name evidence="8" type="primary">ecfT</name>
    <name evidence="8" type="ORF">AW09_001129</name>
</gene>
<evidence type="ECO:0000256" key="3">
    <source>
        <dbReference type="ARBA" id="ARBA00022475"/>
    </source>
</evidence>
<comment type="caution">
    <text evidence="8">The sequence shown here is derived from an EMBL/GenBank/DDBJ whole genome shotgun (WGS) entry which is preliminary data.</text>
</comment>
<evidence type="ECO:0000256" key="5">
    <source>
        <dbReference type="ARBA" id="ARBA00022989"/>
    </source>
</evidence>
<evidence type="ECO:0000256" key="6">
    <source>
        <dbReference type="ARBA" id="ARBA00023136"/>
    </source>
</evidence>
<keyword evidence="5 7" id="KW-1133">Transmembrane helix</keyword>
<keyword evidence="6 7" id="KW-0472">Membrane</keyword>
<evidence type="ECO:0000313" key="9">
    <source>
        <dbReference type="Proteomes" id="UP000020077"/>
    </source>
</evidence>
<protein>
    <submittedName>
        <fullName evidence="8">Energy-coupling factor transporter transmembrane protein EcfT</fullName>
    </submittedName>
</protein>
<dbReference type="Pfam" id="PF02361">
    <property type="entry name" value="CbiQ"/>
    <property type="match status" value="1"/>
</dbReference>
<feature type="transmembrane region" description="Helical" evidence="7">
    <location>
        <begin position="52"/>
        <end position="68"/>
    </location>
</feature>
<name>A0A080LY26_9PROT</name>
<proteinExistence type="inferred from homology"/>
<dbReference type="PANTHER" id="PTHR34857:SF2">
    <property type="entry name" value="SLL0384 PROTEIN"/>
    <property type="match status" value="1"/>
</dbReference>
<evidence type="ECO:0000256" key="1">
    <source>
        <dbReference type="ARBA" id="ARBA00004651"/>
    </source>
</evidence>
<feature type="transmembrane region" description="Helical" evidence="7">
    <location>
        <begin position="230"/>
        <end position="251"/>
    </location>
</feature>
<dbReference type="CDD" id="cd16914">
    <property type="entry name" value="EcfT"/>
    <property type="match status" value="1"/>
</dbReference>
<keyword evidence="4 7" id="KW-0812">Transmembrane</keyword>
<evidence type="ECO:0000256" key="7">
    <source>
        <dbReference type="SAM" id="Phobius"/>
    </source>
</evidence>
<comment type="subcellular location">
    <subcellularLocation>
        <location evidence="1">Cell membrane</location>
        <topology evidence="1">Multi-pass membrane protein</topology>
    </subcellularLocation>
</comment>
<dbReference type="EMBL" id="JDVG02000194">
    <property type="protein sequence ID" value="KFB73606.1"/>
    <property type="molecule type" value="Genomic_DNA"/>
</dbReference>
<evidence type="ECO:0000256" key="2">
    <source>
        <dbReference type="ARBA" id="ARBA00008564"/>
    </source>
</evidence>
<dbReference type="AlphaFoldDB" id="A0A080LY26"/>
<sequence>MASIESMAANFRRLDQLARADTAMHRLDARAKVMATLAFIVVVASFDRYTVAALLPFFIFPIVLAALGKLPTAYVARNVAVAIPFALAIGLFNPLFDQQVLFKLGSIPISAGWISCLSIVVRAVLTLSAALILIGVTGFPAVCEALERLGMPKVLAMQMQFLYRYLFVLIEDTRRSARALELRSCGRSPRLPTVASLIGFLLLRTWQRADRIHMAMLARAYRGDFHSRKVGNFGSGEVAFVAGWLVLFGLLRVYDASQLLGALVERALP</sequence>
<dbReference type="Proteomes" id="UP000020077">
    <property type="component" value="Unassembled WGS sequence"/>
</dbReference>
<dbReference type="GO" id="GO:0043190">
    <property type="term" value="C:ATP-binding cassette (ABC) transporter complex"/>
    <property type="evidence" value="ECO:0007669"/>
    <property type="project" value="InterPro"/>
</dbReference>
<evidence type="ECO:0000313" key="8">
    <source>
        <dbReference type="EMBL" id="KFB73606.1"/>
    </source>
</evidence>
<accession>A0A080LY26</accession>
<feature type="transmembrane region" description="Helical" evidence="7">
    <location>
        <begin position="112"/>
        <end position="142"/>
    </location>
</feature>
<dbReference type="InterPro" id="IPR012809">
    <property type="entry name" value="ECF_CbiQ"/>
</dbReference>
<reference evidence="8 9" key="1">
    <citation type="submission" date="2014-02" db="EMBL/GenBank/DDBJ databases">
        <title>Expanding our view of genomic diversity in Candidatus Accumulibacter clades.</title>
        <authorList>
            <person name="Skennerton C.T."/>
            <person name="Barr J.J."/>
            <person name="Slater F.R."/>
            <person name="Bond P.L."/>
            <person name="Tyson G.W."/>
        </authorList>
    </citation>
    <scope>NUCLEOTIDE SEQUENCE [LARGE SCALE GENOMIC DNA]</scope>
    <source>
        <strain evidence="9">BA-91</strain>
    </source>
</reference>
<dbReference type="NCBIfam" id="TIGR02454">
    <property type="entry name" value="ECF_T_CbiQ"/>
    <property type="match status" value="1"/>
</dbReference>
<feature type="transmembrane region" description="Helical" evidence="7">
    <location>
        <begin position="29"/>
        <end position="46"/>
    </location>
</feature>
<organism evidence="8 9">
    <name type="scientific">Candidatus Accumulibacter phosphatis</name>
    <dbReference type="NCBI Taxonomy" id="327160"/>
    <lineage>
        <taxon>Bacteria</taxon>
        <taxon>Pseudomonadati</taxon>
        <taxon>Pseudomonadota</taxon>
        <taxon>Betaproteobacteria</taxon>
        <taxon>Candidatus Accumulibacter</taxon>
    </lineage>
</organism>
<dbReference type="InterPro" id="IPR003339">
    <property type="entry name" value="ABC/ECF_trnsptr_transmembrane"/>
</dbReference>